<dbReference type="InterPro" id="IPR013320">
    <property type="entry name" value="ConA-like_dom_sf"/>
</dbReference>
<keyword evidence="5" id="KW-0858">Xylan degradation</keyword>
<evidence type="ECO:0000256" key="5">
    <source>
        <dbReference type="ARBA" id="ARBA00022651"/>
    </source>
</evidence>
<dbReference type="Pfam" id="PF00457">
    <property type="entry name" value="Glyco_hydro_11"/>
    <property type="match status" value="1"/>
</dbReference>
<dbReference type="GO" id="GO:0045493">
    <property type="term" value="P:xylan catabolic process"/>
    <property type="evidence" value="ECO:0007669"/>
    <property type="project" value="UniProtKB-UniPathway"/>
</dbReference>
<dbReference type="InParanoid" id="A0A409WSE8"/>
<keyword evidence="9" id="KW-0624">Polysaccharide degradation</keyword>
<evidence type="ECO:0000256" key="1">
    <source>
        <dbReference type="ARBA" id="ARBA00000681"/>
    </source>
</evidence>
<dbReference type="PANTHER" id="PTHR46828:SF2">
    <property type="entry name" value="ENDO-1,4-BETA-XYLANASE A-RELATED"/>
    <property type="match status" value="1"/>
</dbReference>
<dbReference type="UniPathway" id="UPA00114"/>
<feature type="chain" id="PRO_5019043133" description="endo-1,4-beta-xylanase" evidence="11">
    <location>
        <begin position="20"/>
        <end position="222"/>
    </location>
</feature>
<accession>A0A409WSE8</accession>
<dbReference type="GO" id="GO:0031176">
    <property type="term" value="F:endo-1,4-beta-xylanase activity"/>
    <property type="evidence" value="ECO:0007669"/>
    <property type="project" value="UniProtKB-EC"/>
</dbReference>
<evidence type="ECO:0000256" key="9">
    <source>
        <dbReference type="ARBA" id="ARBA00023326"/>
    </source>
</evidence>
<evidence type="ECO:0000256" key="11">
    <source>
        <dbReference type="SAM" id="SignalP"/>
    </source>
</evidence>
<keyword evidence="11" id="KW-0732">Signal</keyword>
<keyword evidence="14" id="KW-1185">Reference proteome</keyword>
<keyword evidence="6" id="KW-0378">Hydrolase</keyword>
<evidence type="ECO:0000256" key="6">
    <source>
        <dbReference type="ARBA" id="ARBA00022801"/>
    </source>
</evidence>
<dbReference type="InterPro" id="IPR033119">
    <property type="entry name" value="GH11_AS_2"/>
</dbReference>
<evidence type="ECO:0000256" key="3">
    <source>
        <dbReference type="ARBA" id="ARBA00007792"/>
    </source>
</evidence>
<name>A0A409WSE8_9AGAR</name>
<comment type="similarity">
    <text evidence="3 10">Belongs to the glycosyl hydrolase 11 (cellulase G) family.</text>
</comment>
<organism evidence="13 14">
    <name type="scientific">Panaeolus cyanescens</name>
    <dbReference type="NCBI Taxonomy" id="181874"/>
    <lineage>
        <taxon>Eukaryota</taxon>
        <taxon>Fungi</taxon>
        <taxon>Dikarya</taxon>
        <taxon>Basidiomycota</taxon>
        <taxon>Agaricomycotina</taxon>
        <taxon>Agaricomycetes</taxon>
        <taxon>Agaricomycetidae</taxon>
        <taxon>Agaricales</taxon>
        <taxon>Agaricineae</taxon>
        <taxon>Galeropsidaceae</taxon>
        <taxon>Panaeolus</taxon>
    </lineage>
</organism>
<comment type="caution">
    <text evidence="10">Lacks conserved residue(s) required for the propagation of feature annotation.</text>
</comment>
<evidence type="ECO:0000256" key="2">
    <source>
        <dbReference type="ARBA" id="ARBA00004851"/>
    </source>
</evidence>
<dbReference type="EMBL" id="NHTK01005282">
    <property type="protein sequence ID" value="PPQ81417.1"/>
    <property type="molecule type" value="Genomic_DNA"/>
</dbReference>
<gene>
    <name evidence="13" type="ORF">CVT24_001914</name>
</gene>
<keyword evidence="7" id="KW-0119">Carbohydrate metabolism</keyword>
<dbReference type="InterPro" id="IPR001137">
    <property type="entry name" value="Glyco_hydro_11"/>
</dbReference>
<evidence type="ECO:0000313" key="14">
    <source>
        <dbReference type="Proteomes" id="UP000284842"/>
    </source>
</evidence>
<comment type="pathway">
    <text evidence="2">Glycan degradation; xylan degradation.</text>
</comment>
<evidence type="ECO:0000313" key="13">
    <source>
        <dbReference type="EMBL" id="PPQ81417.1"/>
    </source>
</evidence>
<evidence type="ECO:0000256" key="4">
    <source>
        <dbReference type="ARBA" id="ARBA00012590"/>
    </source>
</evidence>
<dbReference type="OrthoDB" id="2115822at2759"/>
<dbReference type="SUPFAM" id="SSF49899">
    <property type="entry name" value="Concanavalin A-like lectins/glucanases"/>
    <property type="match status" value="1"/>
</dbReference>
<comment type="catalytic activity">
    <reaction evidence="1">
        <text>Endohydrolysis of (1-&gt;4)-beta-D-xylosidic linkages in xylans.</text>
        <dbReference type="EC" id="3.2.1.8"/>
    </reaction>
</comment>
<dbReference type="EC" id="3.2.1.8" evidence="4"/>
<feature type="signal peptide" evidence="11">
    <location>
        <begin position="1"/>
        <end position="19"/>
    </location>
</feature>
<dbReference type="PROSITE" id="PS51761">
    <property type="entry name" value="GH11_3"/>
    <property type="match status" value="1"/>
</dbReference>
<evidence type="ECO:0000259" key="12">
    <source>
        <dbReference type="PROSITE" id="PS51761"/>
    </source>
</evidence>
<reference evidence="13 14" key="1">
    <citation type="journal article" date="2018" name="Evol. Lett.">
        <title>Horizontal gene cluster transfer increased hallucinogenic mushroom diversity.</title>
        <authorList>
            <person name="Reynolds H.T."/>
            <person name="Vijayakumar V."/>
            <person name="Gluck-Thaler E."/>
            <person name="Korotkin H.B."/>
            <person name="Matheny P.B."/>
            <person name="Slot J.C."/>
        </authorList>
    </citation>
    <scope>NUCLEOTIDE SEQUENCE [LARGE SCALE GENOMIC DNA]</scope>
    <source>
        <strain evidence="13 14">2629</strain>
    </source>
</reference>
<keyword evidence="8" id="KW-0326">Glycosidase</keyword>
<protein>
    <recommendedName>
        <fullName evidence="4">endo-1,4-beta-xylanase</fullName>
        <ecNumber evidence="4">3.2.1.8</ecNumber>
    </recommendedName>
</protein>
<dbReference type="Gene3D" id="2.60.120.180">
    <property type="match status" value="1"/>
</dbReference>
<dbReference type="InterPro" id="IPR033123">
    <property type="entry name" value="GH11_dom"/>
</dbReference>
<dbReference type="AlphaFoldDB" id="A0A409WSE8"/>
<dbReference type="PANTHER" id="PTHR46828">
    <property type="entry name" value="ENDO-1,4-BETA-XYLANASE A-RELATED"/>
    <property type="match status" value="1"/>
</dbReference>
<proteinExistence type="inferred from homology"/>
<sequence length="222" mass="23936">MQLGSLLIATILSTSATLASPTGSKLVSRASTPDSEGIDNGFYYNWWADRQGNATYTNRAGGSYSVDWTNSIGQFIGGKGWTPASSTRVASYEGTIESNGNAYLQFYGFSKTPYGDYRVLETYGTYNPTLSGRVKGQITCDGATYDVLDIVRNPQGFELPYHQIHSVRNPKLVFGDVKGTIDVACHLAGWAALGFNVQIDPAFQIIATEGYSSSGFSNITVS</sequence>
<dbReference type="PROSITE" id="PS00777">
    <property type="entry name" value="GH11_2"/>
    <property type="match status" value="1"/>
</dbReference>
<evidence type="ECO:0000256" key="7">
    <source>
        <dbReference type="ARBA" id="ARBA00023277"/>
    </source>
</evidence>
<dbReference type="InterPro" id="IPR013319">
    <property type="entry name" value="GH11/12"/>
</dbReference>
<dbReference type="Proteomes" id="UP000284842">
    <property type="component" value="Unassembled WGS sequence"/>
</dbReference>
<evidence type="ECO:0000256" key="10">
    <source>
        <dbReference type="PROSITE-ProRule" id="PRU01097"/>
    </source>
</evidence>
<evidence type="ECO:0000256" key="8">
    <source>
        <dbReference type="ARBA" id="ARBA00023295"/>
    </source>
</evidence>
<feature type="domain" description="GH11" evidence="12">
    <location>
        <begin position="30"/>
        <end position="222"/>
    </location>
</feature>
<comment type="caution">
    <text evidence="13">The sequence shown here is derived from an EMBL/GenBank/DDBJ whole genome shotgun (WGS) entry which is preliminary data.</text>
</comment>